<dbReference type="PANTHER" id="PTHR48022">
    <property type="entry name" value="PLASTIDIC GLUCOSE TRANSPORTER 4"/>
    <property type="match status" value="1"/>
</dbReference>
<protein>
    <submittedName>
        <fullName evidence="12">Sugar transporter</fullName>
    </submittedName>
</protein>
<dbReference type="Pfam" id="PF00083">
    <property type="entry name" value="Sugar_tr"/>
    <property type="match status" value="1"/>
</dbReference>
<dbReference type="PROSITE" id="PS50850">
    <property type="entry name" value="MFS"/>
    <property type="match status" value="1"/>
</dbReference>
<dbReference type="PROSITE" id="PS50157">
    <property type="entry name" value="ZINC_FINGER_C2H2_2"/>
    <property type="match status" value="1"/>
</dbReference>
<evidence type="ECO:0000256" key="5">
    <source>
        <dbReference type="ARBA" id="ARBA00022989"/>
    </source>
</evidence>
<feature type="compositionally biased region" description="Basic residues" evidence="8">
    <location>
        <begin position="266"/>
        <end position="279"/>
    </location>
</feature>
<gene>
    <name evidence="12" type="ORF">FLAG1_09124</name>
</gene>
<evidence type="ECO:0000313" key="12">
    <source>
        <dbReference type="EMBL" id="KPA38043.1"/>
    </source>
</evidence>
<feature type="transmembrane region" description="Helical" evidence="9">
    <location>
        <begin position="708"/>
        <end position="731"/>
    </location>
</feature>
<evidence type="ECO:0000256" key="1">
    <source>
        <dbReference type="ARBA" id="ARBA00004141"/>
    </source>
</evidence>
<keyword evidence="13" id="KW-1185">Reference proteome</keyword>
<feature type="transmembrane region" description="Helical" evidence="9">
    <location>
        <begin position="677"/>
        <end position="696"/>
    </location>
</feature>
<keyword evidence="4 9" id="KW-0812">Transmembrane</keyword>
<dbReference type="InterPro" id="IPR050360">
    <property type="entry name" value="MFS_Sugar_Transporters"/>
</dbReference>
<dbReference type="EMBL" id="JXCE01000324">
    <property type="protein sequence ID" value="KPA38043.1"/>
    <property type="molecule type" value="Genomic_DNA"/>
</dbReference>
<comment type="caution">
    <text evidence="12">The sequence shown here is derived from an EMBL/GenBank/DDBJ whole genome shotgun (WGS) entry which is preliminary data.</text>
</comment>
<evidence type="ECO:0000256" key="3">
    <source>
        <dbReference type="ARBA" id="ARBA00022448"/>
    </source>
</evidence>
<keyword evidence="5 9" id="KW-1133">Transmembrane helix</keyword>
<feature type="region of interest" description="Disordered" evidence="8">
    <location>
        <begin position="114"/>
        <end position="141"/>
    </location>
</feature>
<dbReference type="GO" id="GO:0016020">
    <property type="term" value="C:membrane"/>
    <property type="evidence" value="ECO:0007669"/>
    <property type="project" value="UniProtKB-SubCell"/>
</dbReference>
<feature type="domain" description="C2H2-type" evidence="10">
    <location>
        <begin position="291"/>
        <end position="319"/>
    </location>
</feature>
<dbReference type="InterPro" id="IPR003663">
    <property type="entry name" value="Sugar/inositol_transpt"/>
</dbReference>
<reference evidence="12 13" key="1">
    <citation type="submission" date="2015-04" db="EMBL/GenBank/DDBJ databases">
        <title>The draft genome sequence of Fusarium langsethiae, a T-2/HT-2 mycotoxin producer.</title>
        <authorList>
            <person name="Lysoe E."/>
            <person name="Divon H.H."/>
            <person name="Terzi V."/>
            <person name="Orru L."/>
            <person name="Lamontanara A."/>
            <person name="Kolseth A.-K."/>
            <person name="Frandsen R.J."/>
            <person name="Nielsen K."/>
            <person name="Thrane U."/>
        </authorList>
    </citation>
    <scope>NUCLEOTIDE SEQUENCE [LARGE SCALE GENOMIC DNA]</scope>
    <source>
        <strain evidence="12 13">Fl201059</strain>
    </source>
</reference>
<evidence type="ECO:0000256" key="8">
    <source>
        <dbReference type="SAM" id="MobiDB-lite"/>
    </source>
</evidence>
<evidence type="ECO:0000256" key="7">
    <source>
        <dbReference type="PROSITE-ProRule" id="PRU00042"/>
    </source>
</evidence>
<keyword evidence="3" id="KW-0813">Transport</keyword>
<name>A0A0M9EQZ4_FUSLA</name>
<dbReference type="Proteomes" id="UP000037904">
    <property type="component" value="Unassembled WGS sequence"/>
</dbReference>
<feature type="transmembrane region" description="Helical" evidence="9">
    <location>
        <begin position="873"/>
        <end position="892"/>
    </location>
</feature>
<sequence>MNAISHFHQPQPLLLESMAHNVTKRDPSDDLDGDILTFSELDFARLGLSNKVSNQQFSPELNHSAQEYPFPTQNDISAPEQNFFTDDFPLDLIPSTQNDFWYDPALSLESWETTPPIQTDTSRDISPLTTTHGRVGTPSLASPSFKQAFTPLSPLENQHHSLPRRRSQYLRSQFHGTASEPVSIPRTSLRRDSTHNPMQRWQDSPPEAEPASLSAIADALEKTPLRKRSSTGSLGTRRVASRAGSIASFGSVTSCSTASVGSPHSTARRGRVAKSKRVSTNKGKTTEKRRFPCTFCCDSFKSKYDWARHERSLHLDLQGWRCTPFGGTVVSPDTGQSHCAYCNQPDPSAEHLETHNHASCQNEEKPHVFRRKDHLVQHLRLVHHVKTLPIIDSWKVEGPPIKSRCGICNIRMETWQERVEHLAKHFRKGDTMEDWKGEHDFEPHVKARVTNALAPYIIAAEERAPVPFSATDPSSRDHFRQIVKNAGSEVEAAKPVDGELSVSQENSPLQEQLTTKDISSLSFPEFLVHHLGRKISIVNSVMMKIPLYATAGVATSCVAFLFGMDTGSIGPITTMSSFKNTFGDFSATIHGVIVSTILIPGALTALVAGALAHRFGQVRLISIGSVIFGIGAAIECGAPYLGVFIFGRLVKGIGEGLFLSNVYVQVSEMSPSRVRGIMTALPQFLITSGIVTGYFTCYGTSRLGDSSVTWRLPLAIVAFLGVLLSMVAFMVPPSPRWLLSKGRMDEARVVCRQLGIDEVEEKELLAQDYDTPAGLGGETTLWQDIQNTFKDFRCAFSAPYRGRTAFACFLMGMQQFSGIDGVLYYAPILFTQAGLSGEKASFLASGISAVVILAATLPATIFADRWGRRMQSILGGVLIVGLMQAFYPYSILHTAPYGIWNMECNPYGT</sequence>
<feature type="transmembrane region" description="Helical" evidence="9">
    <location>
        <begin position="545"/>
        <end position="564"/>
    </location>
</feature>
<comment type="subcellular location">
    <subcellularLocation>
        <location evidence="1">Membrane</location>
        <topology evidence="1">Multi-pass membrane protein</topology>
    </subcellularLocation>
</comment>
<comment type="similarity">
    <text evidence="2">Belongs to the major facilitator superfamily. Sugar transporter (TC 2.A.1.1) family.</text>
</comment>
<keyword evidence="12" id="KW-0762">Sugar transport</keyword>
<feature type="region of interest" description="Disordered" evidence="8">
    <location>
        <begin position="173"/>
        <end position="283"/>
    </location>
</feature>
<evidence type="ECO:0000313" key="13">
    <source>
        <dbReference type="Proteomes" id="UP000037904"/>
    </source>
</evidence>
<evidence type="ECO:0000259" key="11">
    <source>
        <dbReference type="PROSITE" id="PS50850"/>
    </source>
</evidence>
<feature type="transmembrane region" description="Helical" evidence="9">
    <location>
        <begin position="842"/>
        <end position="861"/>
    </location>
</feature>
<evidence type="ECO:0000259" key="10">
    <source>
        <dbReference type="PROSITE" id="PS50157"/>
    </source>
</evidence>
<feature type="transmembrane region" description="Helical" evidence="9">
    <location>
        <begin position="585"/>
        <end position="608"/>
    </location>
</feature>
<evidence type="ECO:0000256" key="2">
    <source>
        <dbReference type="ARBA" id="ARBA00010992"/>
    </source>
</evidence>
<dbReference type="InterPro" id="IPR005828">
    <property type="entry name" value="MFS_sugar_transport-like"/>
</dbReference>
<evidence type="ECO:0000256" key="4">
    <source>
        <dbReference type="ARBA" id="ARBA00022692"/>
    </source>
</evidence>
<dbReference type="PANTHER" id="PTHR48022:SF2">
    <property type="entry name" value="PLASTIDIC GLUCOSE TRANSPORTER 4"/>
    <property type="match status" value="1"/>
</dbReference>
<keyword evidence="6 9" id="KW-0472">Membrane</keyword>
<feature type="compositionally biased region" description="Polar residues" evidence="8">
    <location>
        <begin position="248"/>
        <end position="265"/>
    </location>
</feature>
<dbReference type="SMART" id="SM00355">
    <property type="entry name" value="ZnF_C2H2"/>
    <property type="match status" value="2"/>
</dbReference>
<dbReference type="InterPro" id="IPR036259">
    <property type="entry name" value="MFS_trans_sf"/>
</dbReference>
<dbReference type="GO" id="GO:0008270">
    <property type="term" value="F:zinc ion binding"/>
    <property type="evidence" value="ECO:0007669"/>
    <property type="project" value="UniProtKB-KW"/>
</dbReference>
<feature type="domain" description="Major facilitator superfamily (MFS) profile" evidence="11">
    <location>
        <begin position="551"/>
        <end position="909"/>
    </location>
</feature>
<dbReference type="SUPFAM" id="SSF103473">
    <property type="entry name" value="MFS general substrate transporter"/>
    <property type="match status" value="1"/>
</dbReference>
<keyword evidence="7" id="KW-0862">Zinc</keyword>
<dbReference type="InterPro" id="IPR013087">
    <property type="entry name" value="Znf_C2H2_type"/>
</dbReference>
<dbReference type="Gene3D" id="1.20.1250.20">
    <property type="entry name" value="MFS general substrate transporter like domains"/>
    <property type="match status" value="1"/>
</dbReference>
<dbReference type="InterPro" id="IPR020846">
    <property type="entry name" value="MFS_dom"/>
</dbReference>
<keyword evidence="7" id="KW-0479">Metal-binding</keyword>
<keyword evidence="7" id="KW-0863">Zinc-finger</keyword>
<dbReference type="GO" id="GO:0005351">
    <property type="term" value="F:carbohydrate:proton symporter activity"/>
    <property type="evidence" value="ECO:0007669"/>
    <property type="project" value="TreeGrafter"/>
</dbReference>
<dbReference type="AlphaFoldDB" id="A0A0M9EQZ4"/>
<organism evidence="12 13">
    <name type="scientific">Fusarium langsethiae</name>
    <dbReference type="NCBI Taxonomy" id="179993"/>
    <lineage>
        <taxon>Eukaryota</taxon>
        <taxon>Fungi</taxon>
        <taxon>Dikarya</taxon>
        <taxon>Ascomycota</taxon>
        <taxon>Pezizomycotina</taxon>
        <taxon>Sordariomycetes</taxon>
        <taxon>Hypocreomycetidae</taxon>
        <taxon>Hypocreales</taxon>
        <taxon>Nectriaceae</taxon>
        <taxon>Fusarium</taxon>
    </lineage>
</organism>
<proteinExistence type="inferred from homology"/>
<evidence type="ECO:0000256" key="6">
    <source>
        <dbReference type="ARBA" id="ARBA00023136"/>
    </source>
</evidence>
<dbReference type="PROSITE" id="PS00028">
    <property type="entry name" value="ZINC_FINGER_C2H2_1"/>
    <property type="match status" value="1"/>
</dbReference>
<feature type="transmembrane region" description="Helical" evidence="9">
    <location>
        <begin position="620"/>
        <end position="646"/>
    </location>
</feature>
<evidence type="ECO:0000256" key="9">
    <source>
        <dbReference type="SAM" id="Phobius"/>
    </source>
</evidence>
<dbReference type="PRINTS" id="PR00171">
    <property type="entry name" value="SUGRTRNSPORT"/>
</dbReference>
<accession>A0A0M9EQZ4</accession>